<protein>
    <submittedName>
        <fullName evidence="2">Uncharacterized protein</fullName>
    </submittedName>
</protein>
<proteinExistence type="predicted"/>
<evidence type="ECO:0000313" key="2">
    <source>
        <dbReference type="EMBL" id="QHT21554.1"/>
    </source>
</evidence>
<dbReference type="AlphaFoldDB" id="A0A6C0DXT5"/>
<feature type="transmembrane region" description="Helical" evidence="1">
    <location>
        <begin position="6"/>
        <end position="28"/>
    </location>
</feature>
<dbReference type="EMBL" id="MN739695">
    <property type="protein sequence ID" value="QHT21554.1"/>
    <property type="molecule type" value="Genomic_DNA"/>
</dbReference>
<accession>A0A6C0DXT5</accession>
<name>A0A6C0DXT5_9ZZZZ</name>
<organism evidence="2">
    <name type="scientific">viral metagenome</name>
    <dbReference type="NCBI Taxonomy" id="1070528"/>
    <lineage>
        <taxon>unclassified sequences</taxon>
        <taxon>metagenomes</taxon>
        <taxon>organismal metagenomes</taxon>
    </lineage>
</organism>
<sequence>MTDYKHNNLCVLGYSSLFILYSATNIFYNNRQNCLIDRHRYYRSYKQSPMPPKTKLTSRL</sequence>
<keyword evidence="1" id="KW-0472">Membrane</keyword>
<reference evidence="2" key="1">
    <citation type="journal article" date="2020" name="Nature">
        <title>Giant virus diversity and host interactions through global metagenomics.</title>
        <authorList>
            <person name="Schulz F."/>
            <person name="Roux S."/>
            <person name="Paez-Espino D."/>
            <person name="Jungbluth S."/>
            <person name="Walsh D.A."/>
            <person name="Denef V.J."/>
            <person name="McMahon K.D."/>
            <person name="Konstantinidis K.T."/>
            <person name="Eloe-Fadrosh E.A."/>
            <person name="Kyrpides N.C."/>
            <person name="Woyke T."/>
        </authorList>
    </citation>
    <scope>NUCLEOTIDE SEQUENCE</scope>
    <source>
        <strain evidence="2">GVMAG-M-3300023179-103</strain>
    </source>
</reference>
<evidence type="ECO:0000256" key="1">
    <source>
        <dbReference type="SAM" id="Phobius"/>
    </source>
</evidence>
<keyword evidence="1" id="KW-0812">Transmembrane</keyword>
<keyword evidence="1" id="KW-1133">Transmembrane helix</keyword>